<keyword evidence="5" id="KW-0808">Transferase</keyword>
<dbReference type="GO" id="GO:0000155">
    <property type="term" value="F:phosphorelay sensor kinase activity"/>
    <property type="evidence" value="ECO:0007669"/>
    <property type="project" value="InterPro"/>
</dbReference>
<dbReference type="Gene3D" id="1.10.287.130">
    <property type="match status" value="1"/>
</dbReference>
<evidence type="ECO:0000256" key="7">
    <source>
        <dbReference type="ARBA" id="ARBA00022777"/>
    </source>
</evidence>
<evidence type="ECO:0000256" key="11">
    <source>
        <dbReference type="SAM" id="Phobius"/>
    </source>
</evidence>
<comment type="caution">
    <text evidence="13">The sequence shown here is derived from an EMBL/GenBank/DDBJ whole genome shotgun (WGS) entry which is preliminary data.</text>
</comment>
<dbReference type="AlphaFoldDB" id="A0A512PGA5"/>
<comment type="catalytic activity">
    <reaction evidence="1">
        <text>ATP + protein L-histidine = ADP + protein N-phospho-L-histidine.</text>
        <dbReference type="EC" id="2.7.13.3"/>
    </reaction>
</comment>
<evidence type="ECO:0000313" key="13">
    <source>
        <dbReference type="EMBL" id="GEP70226.1"/>
    </source>
</evidence>
<dbReference type="InterPro" id="IPR003661">
    <property type="entry name" value="HisK_dim/P_dom"/>
</dbReference>
<proteinExistence type="predicted"/>
<keyword evidence="10 11" id="KW-0472">Membrane</keyword>
<dbReference type="SMART" id="SM00388">
    <property type="entry name" value="HisKA"/>
    <property type="match status" value="1"/>
</dbReference>
<dbReference type="InterPro" id="IPR050428">
    <property type="entry name" value="TCS_sensor_his_kinase"/>
</dbReference>
<evidence type="ECO:0000256" key="8">
    <source>
        <dbReference type="ARBA" id="ARBA00022989"/>
    </source>
</evidence>
<gene>
    <name evidence="13" type="ORF">CSO01_29410</name>
</gene>
<dbReference type="OrthoDB" id="9786919at2"/>
<dbReference type="EMBL" id="BKAL01000011">
    <property type="protein sequence ID" value="GEP70226.1"/>
    <property type="molecule type" value="Genomic_DNA"/>
</dbReference>
<evidence type="ECO:0000256" key="6">
    <source>
        <dbReference type="ARBA" id="ARBA00022692"/>
    </source>
</evidence>
<evidence type="ECO:0000256" key="1">
    <source>
        <dbReference type="ARBA" id="ARBA00000085"/>
    </source>
</evidence>
<sequence>MSEAAGSSPRRARRSIRARLVVGLVAVLLAALVGAGVVSVVALRRILVEHADERVTAALDVVLARADPPGGTLAETALRTLVPDDTIVAAAQGDVVVMAVAGGRTTAPQDLTGVVDVEAGAAPVGVRWDGKPVRVGAVATPGLTIRLDPAGGGGDIQVDRVLVAVDVAQDREVVARLMVVEAFAGLALLGLATALAAGVVHRGLGPVRTLAAAARAVGEGVPGAVLPLDQPDAETHELAVALQEALRRRTDAEDRVRAFVQDASHELRTPLTIVHGWADLYLQGGLDGDRLDRAMVRVEAETTRMRHLVDQMALLARLDEDVPLRRDRLDLADVVREVADDLRVVAPERDVRIDTEPAPLLGDRERLLQVVHNLVGNAVRHTPAGTTVRVEVRRVDGVVRLDVVDDGPGIPPEVRERVFDRFARGDGASSGSGLGLAVVRAVVGGHHGTVGLLEAGTGTHVRVTLPST</sequence>
<accession>A0A512PGA5</accession>
<name>A0A512PGA5_9CELL</name>
<feature type="domain" description="Histidine kinase" evidence="12">
    <location>
        <begin position="262"/>
        <end position="468"/>
    </location>
</feature>
<protein>
    <recommendedName>
        <fullName evidence="3">histidine kinase</fullName>
        <ecNumber evidence="3">2.7.13.3</ecNumber>
    </recommendedName>
</protein>
<dbReference type="InterPro" id="IPR003594">
    <property type="entry name" value="HATPase_dom"/>
</dbReference>
<evidence type="ECO:0000259" key="12">
    <source>
        <dbReference type="PROSITE" id="PS50109"/>
    </source>
</evidence>
<evidence type="ECO:0000256" key="3">
    <source>
        <dbReference type="ARBA" id="ARBA00012438"/>
    </source>
</evidence>
<dbReference type="SUPFAM" id="SSF47384">
    <property type="entry name" value="Homodimeric domain of signal transducing histidine kinase"/>
    <property type="match status" value="1"/>
</dbReference>
<dbReference type="CDD" id="cd00075">
    <property type="entry name" value="HATPase"/>
    <property type="match status" value="1"/>
</dbReference>
<dbReference type="Proteomes" id="UP000321798">
    <property type="component" value="Unassembled WGS sequence"/>
</dbReference>
<evidence type="ECO:0000256" key="4">
    <source>
        <dbReference type="ARBA" id="ARBA00022553"/>
    </source>
</evidence>
<organism evidence="13 14">
    <name type="scientific">Cellulomonas soli</name>
    <dbReference type="NCBI Taxonomy" id="931535"/>
    <lineage>
        <taxon>Bacteria</taxon>
        <taxon>Bacillati</taxon>
        <taxon>Actinomycetota</taxon>
        <taxon>Actinomycetes</taxon>
        <taxon>Micrococcales</taxon>
        <taxon>Cellulomonadaceae</taxon>
        <taxon>Cellulomonas</taxon>
    </lineage>
</organism>
<feature type="transmembrane region" description="Helical" evidence="11">
    <location>
        <begin position="20"/>
        <end position="43"/>
    </location>
</feature>
<dbReference type="InterPro" id="IPR036890">
    <property type="entry name" value="HATPase_C_sf"/>
</dbReference>
<keyword evidence="8 11" id="KW-1133">Transmembrane helix</keyword>
<dbReference type="CDD" id="cd00082">
    <property type="entry name" value="HisKA"/>
    <property type="match status" value="1"/>
</dbReference>
<dbReference type="PANTHER" id="PTHR45436:SF5">
    <property type="entry name" value="SENSOR HISTIDINE KINASE TRCS"/>
    <property type="match status" value="1"/>
</dbReference>
<dbReference type="PRINTS" id="PR00344">
    <property type="entry name" value="BCTRLSENSOR"/>
</dbReference>
<dbReference type="RefSeq" id="WP_146954006.1">
    <property type="nucleotide sequence ID" value="NZ_BAABBJ010000014.1"/>
</dbReference>
<dbReference type="FunFam" id="1.10.287.130:FF:000001">
    <property type="entry name" value="Two-component sensor histidine kinase"/>
    <property type="match status" value="1"/>
</dbReference>
<dbReference type="SMART" id="SM00387">
    <property type="entry name" value="HATPase_c"/>
    <property type="match status" value="1"/>
</dbReference>
<dbReference type="EC" id="2.7.13.3" evidence="3"/>
<reference evidence="13 14" key="1">
    <citation type="submission" date="2019-07" db="EMBL/GenBank/DDBJ databases">
        <title>Whole genome shotgun sequence of Cellulomonas soli NBRC 109434.</title>
        <authorList>
            <person name="Hosoyama A."/>
            <person name="Uohara A."/>
            <person name="Ohji S."/>
            <person name="Ichikawa N."/>
        </authorList>
    </citation>
    <scope>NUCLEOTIDE SEQUENCE [LARGE SCALE GENOMIC DNA]</scope>
    <source>
        <strain evidence="13 14">NBRC 109434</strain>
    </source>
</reference>
<keyword evidence="6 11" id="KW-0812">Transmembrane</keyword>
<dbReference type="Pfam" id="PF02518">
    <property type="entry name" value="HATPase_c"/>
    <property type="match status" value="1"/>
</dbReference>
<dbReference type="InterPro" id="IPR005467">
    <property type="entry name" value="His_kinase_dom"/>
</dbReference>
<evidence type="ECO:0000313" key="14">
    <source>
        <dbReference type="Proteomes" id="UP000321798"/>
    </source>
</evidence>
<dbReference type="InterPro" id="IPR036097">
    <property type="entry name" value="HisK_dim/P_sf"/>
</dbReference>
<evidence type="ECO:0000256" key="10">
    <source>
        <dbReference type="ARBA" id="ARBA00023136"/>
    </source>
</evidence>
<evidence type="ECO:0000256" key="9">
    <source>
        <dbReference type="ARBA" id="ARBA00023012"/>
    </source>
</evidence>
<evidence type="ECO:0000256" key="2">
    <source>
        <dbReference type="ARBA" id="ARBA00004236"/>
    </source>
</evidence>
<evidence type="ECO:0000256" key="5">
    <source>
        <dbReference type="ARBA" id="ARBA00022679"/>
    </source>
</evidence>
<dbReference type="SUPFAM" id="SSF55874">
    <property type="entry name" value="ATPase domain of HSP90 chaperone/DNA topoisomerase II/histidine kinase"/>
    <property type="match status" value="1"/>
</dbReference>
<keyword evidence="14" id="KW-1185">Reference proteome</keyword>
<keyword evidence="9" id="KW-0902">Two-component regulatory system</keyword>
<dbReference type="PANTHER" id="PTHR45436">
    <property type="entry name" value="SENSOR HISTIDINE KINASE YKOH"/>
    <property type="match status" value="1"/>
</dbReference>
<dbReference type="InterPro" id="IPR004358">
    <property type="entry name" value="Sig_transdc_His_kin-like_C"/>
</dbReference>
<dbReference type="Gene3D" id="3.30.565.10">
    <property type="entry name" value="Histidine kinase-like ATPase, C-terminal domain"/>
    <property type="match status" value="1"/>
</dbReference>
<keyword evidence="4" id="KW-0597">Phosphoprotein</keyword>
<dbReference type="GO" id="GO:0005886">
    <property type="term" value="C:plasma membrane"/>
    <property type="evidence" value="ECO:0007669"/>
    <property type="project" value="UniProtKB-SubCell"/>
</dbReference>
<dbReference type="Pfam" id="PF00512">
    <property type="entry name" value="HisKA"/>
    <property type="match status" value="1"/>
</dbReference>
<dbReference type="PROSITE" id="PS50109">
    <property type="entry name" value="HIS_KIN"/>
    <property type="match status" value="1"/>
</dbReference>
<keyword evidence="7 13" id="KW-0418">Kinase</keyword>
<comment type="subcellular location">
    <subcellularLocation>
        <location evidence="2">Cell membrane</location>
    </subcellularLocation>
</comment>